<name>A0A0H3IXL0_CLOPA</name>
<dbReference type="PATRIC" id="fig|1262449.3.peg.4025"/>
<evidence type="ECO:0000256" key="2">
    <source>
        <dbReference type="PIRNR" id="PIRNR016661"/>
    </source>
</evidence>
<sequence>MKFNTRGMILAALFAALTAVGAFIKIPVGPVPITLQALFTILAGIMLGSRVGAMSQLIYVLLGLIGLPIFADGTGGLMHVISPSFGYLIGFIVAAFIMGKIVEHTEKINFIRIFAICVLGIIIIYIIGIPYLYFILKNVLFKGITFGYAVKMGFLVFIPGDLLKAVIASVLAIKVIPILRKQGILQKEV</sequence>
<comment type="similarity">
    <text evidence="1 2">Belongs to the BioY family.</text>
</comment>
<evidence type="ECO:0000313" key="4">
    <source>
        <dbReference type="EMBL" id="AJA50194.1"/>
    </source>
</evidence>
<evidence type="ECO:0000313" key="5">
    <source>
        <dbReference type="EMBL" id="KRU13793.1"/>
    </source>
</evidence>
<feature type="transmembrane region" description="Helical" evidence="3">
    <location>
        <begin position="154"/>
        <end position="176"/>
    </location>
</feature>
<reference evidence="4 7" key="1">
    <citation type="journal article" date="2015" name="Genome Announc.">
        <title>Complete Genome Sequence of the Nitrogen-Fixing and Solvent-Producing Clostridium pasteurianum DSM 525.</title>
        <authorList>
            <person name="Poehlein A."/>
            <person name="Grosse-Honebrink A."/>
            <person name="Zhang Y."/>
            <person name="Minton N.P."/>
            <person name="Daniel R."/>
        </authorList>
    </citation>
    <scope>NUCLEOTIDE SEQUENCE [LARGE SCALE GENOMIC DNA]</scope>
    <source>
        <strain evidence="4">DSM 525</strain>
        <strain evidence="7">DSM 525 / ATCC 6013</strain>
    </source>
</reference>
<dbReference type="KEGG" id="cpae:CPAST_c00980"/>
<dbReference type="EMBL" id="JPGY02000001">
    <property type="protein sequence ID" value="KRU13793.1"/>
    <property type="molecule type" value="Genomic_DNA"/>
</dbReference>
<dbReference type="GO" id="GO:0005886">
    <property type="term" value="C:plasma membrane"/>
    <property type="evidence" value="ECO:0007669"/>
    <property type="project" value="UniProtKB-SubCell"/>
</dbReference>
<keyword evidence="2 3" id="KW-0472">Membrane</keyword>
<dbReference type="RefSeq" id="WP_003448212.1">
    <property type="nucleotide sequence ID" value="NZ_ANZB01000022.1"/>
</dbReference>
<feature type="transmembrane region" description="Helical" evidence="3">
    <location>
        <begin position="110"/>
        <end position="134"/>
    </location>
</feature>
<comment type="subcellular location">
    <subcellularLocation>
        <location evidence="2">Cell membrane</location>
        <topology evidence="2">Multi-pass membrane protein</topology>
    </subcellularLocation>
</comment>
<organism evidence="4 7">
    <name type="scientific">Clostridium pasteurianum DSM 525 = ATCC 6013</name>
    <dbReference type="NCBI Taxonomy" id="1262449"/>
    <lineage>
        <taxon>Bacteria</taxon>
        <taxon>Bacillati</taxon>
        <taxon>Bacillota</taxon>
        <taxon>Clostridia</taxon>
        <taxon>Eubacteriales</taxon>
        <taxon>Clostridiaceae</taxon>
        <taxon>Clostridium</taxon>
    </lineage>
</organism>
<dbReference type="Proteomes" id="UP000028042">
    <property type="component" value="Unassembled WGS sequence"/>
</dbReference>
<dbReference type="PANTHER" id="PTHR34295:SF1">
    <property type="entry name" value="BIOTIN TRANSPORTER BIOY"/>
    <property type="match status" value="1"/>
</dbReference>
<dbReference type="AlphaFoldDB" id="A0A0H3IXL0"/>
<keyword evidence="2" id="KW-1003">Cell membrane</keyword>
<dbReference type="eggNOG" id="COG1268">
    <property type="taxonomic scope" value="Bacteria"/>
</dbReference>
<dbReference type="Pfam" id="PF02632">
    <property type="entry name" value="BioY"/>
    <property type="match status" value="1"/>
</dbReference>
<evidence type="ECO:0000313" key="7">
    <source>
        <dbReference type="Proteomes" id="UP000030905"/>
    </source>
</evidence>
<dbReference type="Proteomes" id="UP000030905">
    <property type="component" value="Chromosome"/>
</dbReference>
<dbReference type="PIRSF" id="PIRSF016661">
    <property type="entry name" value="BioY"/>
    <property type="match status" value="1"/>
</dbReference>
<feature type="transmembrane region" description="Helical" evidence="3">
    <location>
        <begin position="54"/>
        <end position="71"/>
    </location>
</feature>
<evidence type="ECO:0000256" key="1">
    <source>
        <dbReference type="ARBA" id="ARBA00010692"/>
    </source>
</evidence>
<keyword evidence="3" id="KW-0812">Transmembrane</keyword>
<dbReference type="EMBL" id="CP009268">
    <property type="protein sequence ID" value="AJA50194.1"/>
    <property type="molecule type" value="Genomic_DNA"/>
</dbReference>
<dbReference type="GO" id="GO:0015225">
    <property type="term" value="F:biotin transmembrane transporter activity"/>
    <property type="evidence" value="ECO:0007669"/>
    <property type="project" value="UniProtKB-UniRule"/>
</dbReference>
<dbReference type="KEGG" id="cpat:CLPA_c00980"/>
<dbReference type="PANTHER" id="PTHR34295">
    <property type="entry name" value="BIOTIN TRANSPORTER BIOY"/>
    <property type="match status" value="1"/>
</dbReference>
<keyword evidence="3" id="KW-1133">Transmembrane helix</keyword>
<keyword evidence="7" id="KW-1185">Reference proteome</keyword>
<dbReference type="GeneID" id="93072356"/>
<gene>
    <name evidence="4" type="ORF">CLPA_c00980</name>
    <name evidence="5" type="ORF">CP6013_03043</name>
</gene>
<proteinExistence type="inferred from homology"/>
<keyword evidence="2" id="KW-0813">Transport</keyword>
<protein>
    <recommendedName>
        <fullName evidence="2">Biotin transporter</fullName>
    </recommendedName>
</protein>
<dbReference type="Gene3D" id="1.10.1760.20">
    <property type="match status" value="1"/>
</dbReference>
<feature type="transmembrane region" description="Helical" evidence="3">
    <location>
        <begin position="77"/>
        <end position="98"/>
    </location>
</feature>
<feature type="transmembrane region" description="Helical" evidence="3">
    <location>
        <begin position="31"/>
        <end position="47"/>
    </location>
</feature>
<evidence type="ECO:0000313" key="6">
    <source>
        <dbReference type="Proteomes" id="UP000028042"/>
    </source>
</evidence>
<dbReference type="InterPro" id="IPR003784">
    <property type="entry name" value="BioY"/>
</dbReference>
<reference evidence="5" key="2">
    <citation type="submission" date="2015-10" db="EMBL/GenBank/DDBJ databases">
        <title>Improved Draft Genome Sequence of Clostridium pasteurianum Strain ATCC 6013 (DSM 525) Using a Hybrid Next-Generation Sequencing Approach.</title>
        <authorList>
            <person name="Pyne M.E."/>
            <person name="Utturkar S.M."/>
            <person name="Brown S.D."/>
            <person name="Moo-Young M."/>
            <person name="Chung D.A."/>
            <person name="Chou P.C."/>
        </authorList>
    </citation>
    <scope>NUCLEOTIDE SEQUENCE</scope>
    <source>
        <strain evidence="5">ATCC 6013</strain>
    </source>
</reference>
<reference evidence="5 6" key="3">
    <citation type="journal article" name="Genome Announc.">
        <title>Improved Draft Genome Sequence of Clostridium pasteurianum Strain ATCC 6013 (DSM 525) Using a Hybrid Next-Generation Sequencing Approach.</title>
        <authorList>
            <person name="Pyne M.E."/>
            <person name="Utturkar S."/>
            <person name="Brown S.D."/>
            <person name="Moo-Young M."/>
            <person name="Chung D.A."/>
            <person name="Chou C.P."/>
        </authorList>
    </citation>
    <scope>NUCLEOTIDE SEQUENCE [LARGE SCALE GENOMIC DNA]</scope>
    <source>
        <strain evidence="5 6">ATCC 6013</strain>
    </source>
</reference>
<accession>A0A0H3IXL0</accession>
<evidence type="ECO:0000256" key="3">
    <source>
        <dbReference type="SAM" id="Phobius"/>
    </source>
</evidence>